<dbReference type="Gene3D" id="3.30.2080.10">
    <property type="entry name" value="GH92 mannosidase domain"/>
    <property type="match status" value="1"/>
</dbReference>
<name>A0A6G1TXJ3_9BACT</name>
<dbReference type="GO" id="GO:0016787">
    <property type="term" value="F:hydrolase activity"/>
    <property type="evidence" value="ECO:0007669"/>
    <property type="project" value="UniProtKB-KW"/>
</dbReference>
<reference evidence="2 3" key="1">
    <citation type="submission" date="2019-09" db="EMBL/GenBank/DDBJ databases">
        <title>Distinct polysaccharide growth profiles of human intestinal Prevotella copri isolates.</title>
        <authorList>
            <person name="Fehlner-Peach H."/>
            <person name="Magnabosco C."/>
            <person name="Raghavan V."/>
            <person name="Scher J.U."/>
            <person name="Tett A."/>
            <person name="Cox L.M."/>
            <person name="Gottsegen C."/>
            <person name="Watters A."/>
            <person name="Wiltshire- Gordon J.D."/>
            <person name="Segata N."/>
            <person name="Bonneau R."/>
            <person name="Littman D.R."/>
        </authorList>
    </citation>
    <scope>NUCLEOTIDE SEQUENCE [LARGE SCALE GENOMIC DNA]</scope>
    <source>
        <strain evidence="3">iA622</strain>
    </source>
</reference>
<evidence type="ECO:0000313" key="2">
    <source>
        <dbReference type="EMBL" id="MQN79639.1"/>
    </source>
</evidence>
<feature type="domain" description="Glycosyl hydrolase family 92" evidence="1">
    <location>
        <begin position="30"/>
        <end position="71"/>
    </location>
</feature>
<sequence>MNLYIVKEPVQIVSDRFFLVLVASSEDAEQIEEEADDYLIQSTTLNGNPWSDYRISHQQILQGGELHFEMKATK</sequence>
<evidence type="ECO:0000313" key="3">
    <source>
        <dbReference type="Proteomes" id="UP000480425"/>
    </source>
</evidence>
<comment type="caution">
    <text evidence="2">The sequence shown here is derived from an EMBL/GenBank/DDBJ whole genome shotgun (WGS) entry which is preliminary data.</text>
</comment>
<gene>
    <name evidence="2" type="ORF">F7D73_01390</name>
</gene>
<keyword evidence="2" id="KW-0378">Hydrolase</keyword>
<proteinExistence type="predicted"/>
<organism evidence="2 3">
    <name type="scientific">Segatella copri</name>
    <dbReference type="NCBI Taxonomy" id="165179"/>
    <lineage>
        <taxon>Bacteria</taxon>
        <taxon>Pseudomonadati</taxon>
        <taxon>Bacteroidota</taxon>
        <taxon>Bacteroidia</taxon>
        <taxon>Bacteroidales</taxon>
        <taxon>Prevotellaceae</taxon>
        <taxon>Segatella</taxon>
    </lineage>
</organism>
<accession>A0A6G1TXJ3</accession>
<evidence type="ECO:0000259" key="1">
    <source>
        <dbReference type="Pfam" id="PF07971"/>
    </source>
</evidence>
<dbReference type="EMBL" id="VZCB01000013">
    <property type="protein sequence ID" value="MQN79639.1"/>
    <property type="molecule type" value="Genomic_DNA"/>
</dbReference>
<dbReference type="AlphaFoldDB" id="A0A6G1TXJ3"/>
<dbReference type="Pfam" id="PF07971">
    <property type="entry name" value="Glyco_hydro_92"/>
    <property type="match status" value="1"/>
</dbReference>
<dbReference type="InterPro" id="IPR012939">
    <property type="entry name" value="Glyco_hydro_92"/>
</dbReference>
<dbReference type="Proteomes" id="UP000480425">
    <property type="component" value="Unassembled WGS sequence"/>
</dbReference>
<protein>
    <submittedName>
        <fullName evidence="2">Glycoside hydrolase family 92 protein</fullName>
    </submittedName>
</protein>